<feature type="domain" description="Alginate export" evidence="1">
    <location>
        <begin position="58"/>
        <end position="313"/>
    </location>
</feature>
<evidence type="ECO:0000313" key="2">
    <source>
        <dbReference type="EMBL" id="HAN27885.1"/>
    </source>
</evidence>
<proteinExistence type="predicted"/>
<dbReference type="EMBL" id="DMND01000128">
    <property type="protein sequence ID" value="HAN27885.1"/>
    <property type="molecule type" value="Genomic_DNA"/>
</dbReference>
<name>A0A3C1KMJ0_9GAMM</name>
<comment type="caution">
    <text evidence="2">The sequence shown here is derived from an EMBL/GenBank/DDBJ whole genome shotgun (WGS) entry which is preliminary data.</text>
</comment>
<dbReference type="Proteomes" id="UP000259273">
    <property type="component" value="Unassembled WGS sequence"/>
</dbReference>
<sequence>MGSPLSSGNNAKGPFGAPSVHANSLCALLLGSSLTAMPGIAAEGNSNSVASMISNGSAQLDFRYRLEYVDQAPFADTALASTLRSRLTLASADWAGVSFALEIDDVTAIGNDLYNSTTNGELRYPVVADPEGTEINRVQVDYRNGDLHGTLGRQRILHGNHRFVGNVVWRQNEQTYDGLRAQWQPTRVLQVDASYVYRVQRIFGPDDGAQPADWDGDIGLLRATWSPAEKQSLSGFAYLLDIDPDANFAPGLTVANASDTVGVEYSGQWSDFNLNLALATQSDAGDNPANYRATYYNVDAGWALSLARLEVGYEVLGSDNGQGFRTPLATLHKFQGWADKFLGTPGDGIQDAWFAVSGKRDAFNWRAVYHDFETDRNSRSLGSELDLLLGWALTPKLSLELKAAFFDGDGAPAYQDTDKVWLTAHVAF</sequence>
<evidence type="ECO:0000313" key="3">
    <source>
        <dbReference type="Proteomes" id="UP000259273"/>
    </source>
</evidence>
<dbReference type="AlphaFoldDB" id="A0A3C1KMJ0"/>
<dbReference type="STRING" id="1121937.GCA_000423125_02382"/>
<dbReference type="Pfam" id="PF13372">
    <property type="entry name" value="Alginate_exp"/>
    <property type="match status" value="1"/>
</dbReference>
<dbReference type="InterPro" id="IPR025388">
    <property type="entry name" value="Alginate_export_dom"/>
</dbReference>
<accession>A0A3C1KMJ0</accession>
<dbReference type="InterPro" id="IPR023614">
    <property type="entry name" value="Porin_dom_sf"/>
</dbReference>
<reference evidence="2 3" key="1">
    <citation type="journal article" date="2018" name="Nat. Biotechnol.">
        <title>A standardized bacterial taxonomy based on genome phylogeny substantially revises the tree of life.</title>
        <authorList>
            <person name="Parks D.H."/>
            <person name="Chuvochina M."/>
            <person name="Waite D.W."/>
            <person name="Rinke C."/>
            <person name="Skarshewski A."/>
            <person name="Chaumeil P.A."/>
            <person name="Hugenholtz P."/>
        </authorList>
    </citation>
    <scope>NUCLEOTIDE SEQUENCE [LARGE SCALE GENOMIC DNA]</scope>
    <source>
        <strain evidence="2">UBA9158</strain>
    </source>
</reference>
<dbReference type="Gene3D" id="2.40.160.10">
    <property type="entry name" value="Porin"/>
    <property type="match status" value="1"/>
</dbReference>
<evidence type="ECO:0000259" key="1">
    <source>
        <dbReference type="Pfam" id="PF13372"/>
    </source>
</evidence>
<gene>
    <name evidence="2" type="ORF">DCP75_09230</name>
</gene>
<protein>
    <recommendedName>
        <fullName evidence="1">Alginate export domain-containing protein</fullName>
    </recommendedName>
</protein>
<organism evidence="2 3">
    <name type="scientific">Haliea salexigens</name>
    <dbReference type="NCBI Taxonomy" id="287487"/>
    <lineage>
        <taxon>Bacteria</taxon>
        <taxon>Pseudomonadati</taxon>
        <taxon>Pseudomonadota</taxon>
        <taxon>Gammaproteobacteria</taxon>
        <taxon>Cellvibrionales</taxon>
        <taxon>Halieaceae</taxon>
        <taxon>Haliea</taxon>
    </lineage>
</organism>